<evidence type="ECO:0000259" key="6">
    <source>
        <dbReference type="PROSITE" id="PS51099"/>
    </source>
</evidence>
<dbReference type="PROSITE" id="PS51094">
    <property type="entry name" value="PTS_EIIA_TYPE_2"/>
    <property type="match status" value="1"/>
</dbReference>
<dbReference type="SUPFAM" id="SSF55804">
    <property type="entry name" value="Phoshotransferase/anion transport protein"/>
    <property type="match status" value="1"/>
</dbReference>
<dbReference type="InterPro" id="IPR036634">
    <property type="entry name" value="PRD_sf"/>
</dbReference>
<dbReference type="PANTHER" id="PTHR30185">
    <property type="entry name" value="CRYPTIC BETA-GLUCOSIDE BGL OPERON ANTITERMINATOR"/>
    <property type="match status" value="1"/>
</dbReference>
<evidence type="ECO:0000256" key="3">
    <source>
        <dbReference type="ARBA" id="ARBA00023015"/>
    </source>
</evidence>
<evidence type="ECO:0000256" key="4">
    <source>
        <dbReference type="ARBA" id="ARBA00023163"/>
    </source>
</evidence>
<dbReference type="SUPFAM" id="SSF52794">
    <property type="entry name" value="PTS system IIB component-like"/>
    <property type="match status" value="1"/>
</dbReference>
<dbReference type="Pfam" id="PF08279">
    <property type="entry name" value="HTH_11"/>
    <property type="match status" value="1"/>
</dbReference>
<name>A0A9D1HF76_9FIRM</name>
<dbReference type="InterPro" id="IPR002178">
    <property type="entry name" value="PTS_EIIA_type-2_dom"/>
</dbReference>
<reference evidence="8" key="2">
    <citation type="journal article" date="2021" name="PeerJ">
        <title>Extensive microbial diversity within the chicken gut microbiome revealed by metagenomics and culture.</title>
        <authorList>
            <person name="Gilroy R."/>
            <person name="Ravi A."/>
            <person name="Getino M."/>
            <person name="Pursley I."/>
            <person name="Horton D.L."/>
            <person name="Alikhan N.F."/>
            <person name="Baker D."/>
            <person name="Gharbi K."/>
            <person name="Hall N."/>
            <person name="Watson M."/>
            <person name="Adriaenssens E.M."/>
            <person name="Foster-Nyarko E."/>
            <person name="Jarju S."/>
            <person name="Secka A."/>
            <person name="Antonio M."/>
            <person name="Oren A."/>
            <person name="Chaudhuri R.R."/>
            <person name="La Ragione R."/>
            <person name="Hildebrand F."/>
            <person name="Pallen M.J."/>
        </authorList>
    </citation>
    <scope>NUCLEOTIDE SEQUENCE</scope>
    <source>
        <strain evidence="8">CHK187-14744</strain>
    </source>
</reference>
<dbReference type="InterPro" id="IPR036095">
    <property type="entry name" value="PTS_EIIB-like_sf"/>
</dbReference>
<dbReference type="Gene3D" id="3.40.50.2300">
    <property type="match status" value="1"/>
</dbReference>
<evidence type="ECO:0000256" key="2">
    <source>
        <dbReference type="ARBA" id="ARBA00022737"/>
    </source>
</evidence>
<dbReference type="Gene3D" id="1.10.1790.10">
    <property type="entry name" value="PRD domain"/>
    <property type="match status" value="1"/>
</dbReference>
<keyword evidence="1" id="KW-0808">Transferase</keyword>
<dbReference type="PANTHER" id="PTHR30185:SF18">
    <property type="entry name" value="TRANSCRIPTIONAL REGULATOR MTLR"/>
    <property type="match status" value="1"/>
</dbReference>
<feature type="domain" description="PTS EIIA type-2" evidence="5">
    <location>
        <begin position="515"/>
        <end position="659"/>
    </location>
</feature>
<keyword evidence="3" id="KW-0805">Transcription regulation</keyword>
<dbReference type="PROSITE" id="PS51372">
    <property type="entry name" value="PRD_2"/>
    <property type="match status" value="1"/>
</dbReference>
<dbReference type="InterPro" id="IPR036390">
    <property type="entry name" value="WH_DNA-bd_sf"/>
</dbReference>
<protein>
    <submittedName>
        <fullName evidence="8">Transcription antiterminator</fullName>
    </submittedName>
</protein>
<dbReference type="CDD" id="cd05568">
    <property type="entry name" value="PTS_IIB_bgl_like"/>
    <property type="match status" value="1"/>
</dbReference>
<dbReference type="GO" id="GO:0009401">
    <property type="term" value="P:phosphoenolpyruvate-dependent sugar phosphotransferase system"/>
    <property type="evidence" value="ECO:0007669"/>
    <property type="project" value="InterPro"/>
</dbReference>
<gene>
    <name evidence="8" type="ORF">IAB63_02465</name>
</gene>
<evidence type="ECO:0000313" key="9">
    <source>
        <dbReference type="Proteomes" id="UP000824164"/>
    </source>
</evidence>
<dbReference type="InterPro" id="IPR011608">
    <property type="entry name" value="PRD"/>
</dbReference>
<dbReference type="InterPro" id="IPR013011">
    <property type="entry name" value="PTS_EIIB_2"/>
</dbReference>
<evidence type="ECO:0000256" key="1">
    <source>
        <dbReference type="ARBA" id="ARBA00022679"/>
    </source>
</evidence>
<proteinExistence type="predicted"/>
<dbReference type="SUPFAM" id="SSF46785">
    <property type="entry name" value="Winged helix' DNA-binding domain"/>
    <property type="match status" value="1"/>
</dbReference>
<comment type="caution">
    <text evidence="8">The sequence shown here is derived from an EMBL/GenBank/DDBJ whole genome shotgun (WGS) entry which is preliminary data.</text>
</comment>
<dbReference type="GO" id="GO:0006355">
    <property type="term" value="P:regulation of DNA-templated transcription"/>
    <property type="evidence" value="ECO:0007669"/>
    <property type="project" value="InterPro"/>
</dbReference>
<evidence type="ECO:0000313" key="8">
    <source>
        <dbReference type="EMBL" id="HIU02099.1"/>
    </source>
</evidence>
<dbReference type="Pfam" id="PF00874">
    <property type="entry name" value="PRD"/>
    <property type="match status" value="1"/>
</dbReference>
<keyword evidence="4" id="KW-0804">Transcription</keyword>
<dbReference type="Gene3D" id="1.10.10.10">
    <property type="entry name" value="Winged helix-like DNA-binding domain superfamily/Winged helix DNA-binding domain"/>
    <property type="match status" value="1"/>
</dbReference>
<feature type="domain" description="PTS EIIB type-2" evidence="6">
    <location>
        <begin position="375"/>
        <end position="465"/>
    </location>
</feature>
<reference evidence="8" key="1">
    <citation type="submission" date="2020-10" db="EMBL/GenBank/DDBJ databases">
        <authorList>
            <person name="Gilroy R."/>
        </authorList>
    </citation>
    <scope>NUCLEOTIDE SEQUENCE</scope>
    <source>
        <strain evidence="8">CHK187-14744</strain>
    </source>
</reference>
<dbReference type="InterPro" id="IPR013196">
    <property type="entry name" value="HTH_11"/>
</dbReference>
<sequence length="662" mass="76562">MERLPEILKILSNTKGYVSIQDLAQEFHVTARTIRNDIAALEEMLEKKPMTQRKLEELTLSSKASVAKNLAACEAWLGKWQITVNKRSRRGINLVYREYQWRLAVTDHIMDYVGRMDFRQLYDNLFHSANVQISLSINKFIATFIHDINTTYIVNFIRRYESNNKIRFTDEARIAVFFYVCIAITRVKEGRVLSQDDFALNRFFHEDRIAQWIDDNLAFLNKGLAEALSRFELEAILVFLLTQWKTSEGTEVQQDFLLEDEKFHQQTRRIARNFIRRAEDYLNVDLSSDDILFENLLLHIRPTVFRLLFGIRLSNPIKEDIMGKYPAIFAACKEASKEITQETHTHIDDNEISYLALHIGASVEKIRKKKFFGIYKVIVVCPGGKGTSSILYYRLLNSIPNIQIERICSVGELEQINKEEIDLMISTVPIYMGESTNVIQVNPLLKEEDIAKIRRAIKRLNLIQNNNGALVVEDMMWIISNYATIRDYDGLYRTLDGYFNQPAVHKKENQESLKAFLKPSLIKTQAWAKDWRDAFYQAGSLLYQEGMIEKRYIDCMIANAEKYGTYMMISPKVALAHAGTGDGARKTGFSFVTLKEPVPFRFQEEEQPIQFVICLSAEENMSHLTALGDLIDLVCSEETLEAMLAIRTPEQLMRFMAENSEK</sequence>
<dbReference type="Gene3D" id="3.40.930.10">
    <property type="entry name" value="Mannitol-specific EII, Chain A"/>
    <property type="match status" value="1"/>
</dbReference>
<dbReference type="EMBL" id="DVLT01000017">
    <property type="protein sequence ID" value="HIU02099.1"/>
    <property type="molecule type" value="Genomic_DNA"/>
</dbReference>
<dbReference type="GO" id="GO:0008982">
    <property type="term" value="F:protein-N(PI)-phosphohistidine-sugar phosphotransferase activity"/>
    <property type="evidence" value="ECO:0007669"/>
    <property type="project" value="InterPro"/>
</dbReference>
<dbReference type="Proteomes" id="UP000824164">
    <property type="component" value="Unassembled WGS sequence"/>
</dbReference>
<keyword evidence="2" id="KW-0677">Repeat</keyword>
<evidence type="ECO:0000259" key="7">
    <source>
        <dbReference type="PROSITE" id="PS51372"/>
    </source>
</evidence>
<dbReference type="SUPFAM" id="SSF63520">
    <property type="entry name" value="PTS-regulatory domain, PRD"/>
    <property type="match status" value="1"/>
</dbReference>
<dbReference type="InterPro" id="IPR016152">
    <property type="entry name" value="PTrfase/Anion_transptr"/>
</dbReference>
<dbReference type="PROSITE" id="PS51099">
    <property type="entry name" value="PTS_EIIB_TYPE_2"/>
    <property type="match status" value="1"/>
</dbReference>
<evidence type="ECO:0000259" key="5">
    <source>
        <dbReference type="PROSITE" id="PS51094"/>
    </source>
</evidence>
<feature type="domain" description="PRD" evidence="7">
    <location>
        <begin position="262"/>
        <end position="369"/>
    </location>
</feature>
<accession>A0A9D1HF76</accession>
<dbReference type="Pfam" id="PF00359">
    <property type="entry name" value="PTS_EIIA_2"/>
    <property type="match status" value="1"/>
</dbReference>
<organism evidence="8 9">
    <name type="scientific">Candidatus Onthocola gallistercoris</name>
    <dbReference type="NCBI Taxonomy" id="2840876"/>
    <lineage>
        <taxon>Bacteria</taxon>
        <taxon>Bacillati</taxon>
        <taxon>Bacillota</taxon>
        <taxon>Bacilli</taxon>
        <taxon>Candidatus Onthocola</taxon>
    </lineage>
</organism>
<dbReference type="AlphaFoldDB" id="A0A9D1HF76"/>
<dbReference type="InterPro" id="IPR036388">
    <property type="entry name" value="WH-like_DNA-bd_sf"/>
</dbReference>
<dbReference type="InterPro" id="IPR050661">
    <property type="entry name" value="BglG_antiterminators"/>
</dbReference>